<keyword evidence="1" id="KW-1133">Transmembrane helix</keyword>
<dbReference type="AlphaFoldDB" id="A0A1M5BYV4"/>
<evidence type="ECO:0000313" key="2">
    <source>
        <dbReference type="EMBL" id="SHF47615.1"/>
    </source>
</evidence>
<keyword evidence="1" id="KW-0472">Membrane</keyword>
<dbReference type="Pfam" id="PF06210">
    <property type="entry name" value="DUF1003"/>
    <property type="match status" value="1"/>
</dbReference>
<reference evidence="2 3" key="1">
    <citation type="submission" date="2016-11" db="EMBL/GenBank/DDBJ databases">
        <authorList>
            <person name="Jaros S."/>
            <person name="Januszkiewicz K."/>
            <person name="Wedrychowicz H."/>
        </authorList>
    </citation>
    <scope>NUCLEOTIDE SEQUENCE [LARGE SCALE GENOMIC DNA]</scope>
    <source>
        <strain evidence="2 3">DSM 25660</strain>
    </source>
</reference>
<accession>A0A1M5BYV4</accession>
<feature type="transmembrane region" description="Helical" evidence="1">
    <location>
        <begin position="69"/>
        <end position="88"/>
    </location>
</feature>
<dbReference type="RefSeq" id="WP_073363534.1">
    <property type="nucleotide sequence ID" value="NZ_FQVQ01000010.1"/>
</dbReference>
<evidence type="ECO:0000313" key="3">
    <source>
        <dbReference type="Proteomes" id="UP000184147"/>
    </source>
</evidence>
<sequence length="154" mass="18329">MKKHTEIESIIELDETEDQRTLGQRIADKVADFGGSWTFIISFFCFLLLWIAANVFWFQNQGFDPYPFILLNLILSCIAALQAPIIMMSQNRQEEKDRERAKKDFIINLKAEHEIRELHQKMDHILKHQHEELMALQRQQIDLLQQLTQYKNEN</sequence>
<dbReference type="EMBL" id="FQVQ01000010">
    <property type="protein sequence ID" value="SHF47615.1"/>
    <property type="molecule type" value="Genomic_DNA"/>
</dbReference>
<name>A0A1M5BYV4_9FLAO</name>
<feature type="transmembrane region" description="Helical" evidence="1">
    <location>
        <begin position="37"/>
        <end position="57"/>
    </location>
</feature>
<protein>
    <submittedName>
        <fullName evidence="2">Uncharacterized membrane protein</fullName>
    </submittedName>
</protein>
<dbReference type="STRING" id="1124188.SAMN05444377_11019"/>
<keyword evidence="3" id="KW-1185">Reference proteome</keyword>
<dbReference type="Proteomes" id="UP000184147">
    <property type="component" value="Unassembled WGS sequence"/>
</dbReference>
<evidence type="ECO:0000256" key="1">
    <source>
        <dbReference type="SAM" id="Phobius"/>
    </source>
</evidence>
<organism evidence="2 3">
    <name type="scientific">Flavobacterium fontis</name>
    <dbReference type="NCBI Taxonomy" id="1124188"/>
    <lineage>
        <taxon>Bacteria</taxon>
        <taxon>Pseudomonadati</taxon>
        <taxon>Bacteroidota</taxon>
        <taxon>Flavobacteriia</taxon>
        <taxon>Flavobacteriales</taxon>
        <taxon>Flavobacteriaceae</taxon>
        <taxon>Flavobacterium</taxon>
    </lineage>
</organism>
<proteinExistence type="predicted"/>
<dbReference type="PANTHER" id="PTHR41386:SF1">
    <property type="entry name" value="MEMBRANE PROTEIN"/>
    <property type="match status" value="1"/>
</dbReference>
<dbReference type="InterPro" id="IPR010406">
    <property type="entry name" value="DUF1003"/>
</dbReference>
<dbReference type="PANTHER" id="PTHR41386">
    <property type="entry name" value="INTEGRAL MEMBRANE PROTEIN-RELATED"/>
    <property type="match status" value="1"/>
</dbReference>
<dbReference type="OrthoDB" id="9795736at2"/>
<gene>
    <name evidence="2" type="ORF">SAMN05444377_11019</name>
</gene>
<keyword evidence="1" id="KW-0812">Transmembrane</keyword>